<dbReference type="STRING" id="765440.A0A0C3FQT3"/>
<protein>
    <submittedName>
        <fullName evidence="1">Uncharacterized protein</fullName>
    </submittedName>
</protein>
<sequence length="263" mass="29844">MKDCLIHNHVSGTAPMLDYCYFYLENGYGRYTCGLARQGIIEFLRIYAEESVFLGPEWYLALMSLKNNPSVIGFTVEQMVISRLASSGLRWGDKVIHPAPLTSFSGSVTVLSTDKPSTYYIPLHFNFKAIDALYAEVNEHKKTVNVVAIQVTVAKRHTDSETKFFADWEAWTSSLRSFTITLMFLWIVESKRGRDEVEAKLIELRQRQITAIPAHATHWVMIDQVDKLLAETLATIRPQGDVGVMGEAMAVHISHRESYYDSL</sequence>
<keyword evidence="2" id="KW-1185">Reference proteome</keyword>
<accession>A0A0C3FQT3</accession>
<evidence type="ECO:0000313" key="1">
    <source>
        <dbReference type="EMBL" id="KIM82084.1"/>
    </source>
</evidence>
<dbReference type="HOGENOM" id="CLU_073898_0_0_1"/>
<dbReference type="EMBL" id="KN832996">
    <property type="protein sequence ID" value="KIM82084.1"/>
    <property type="molecule type" value="Genomic_DNA"/>
</dbReference>
<proteinExistence type="predicted"/>
<reference evidence="2" key="2">
    <citation type="submission" date="2015-01" db="EMBL/GenBank/DDBJ databases">
        <title>Evolutionary Origins and Diversification of the Mycorrhizal Mutualists.</title>
        <authorList>
            <consortium name="DOE Joint Genome Institute"/>
            <consortium name="Mycorrhizal Genomics Consortium"/>
            <person name="Kohler A."/>
            <person name="Kuo A."/>
            <person name="Nagy L.G."/>
            <person name="Floudas D."/>
            <person name="Copeland A."/>
            <person name="Barry K.W."/>
            <person name="Cichocki N."/>
            <person name="Veneault-Fourrey C."/>
            <person name="LaButti K."/>
            <person name="Lindquist E.A."/>
            <person name="Lipzen A."/>
            <person name="Lundell T."/>
            <person name="Morin E."/>
            <person name="Murat C."/>
            <person name="Riley R."/>
            <person name="Ohm R."/>
            <person name="Sun H."/>
            <person name="Tunlid A."/>
            <person name="Henrissat B."/>
            <person name="Grigoriev I.V."/>
            <person name="Hibbett D.S."/>
            <person name="Martin F."/>
        </authorList>
    </citation>
    <scope>NUCLEOTIDE SEQUENCE [LARGE SCALE GENOMIC DNA]</scope>
    <source>
        <strain evidence="2">F 1598</strain>
    </source>
</reference>
<reference evidence="1 2" key="1">
    <citation type="submission" date="2014-04" db="EMBL/GenBank/DDBJ databases">
        <authorList>
            <consortium name="DOE Joint Genome Institute"/>
            <person name="Kuo A."/>
            <person name="Tarkka M."/>
            <person name="Buscot F."/>
            <person name="Kohler A."/>
            <person name="Nagy L.G."/>
            <person name="Floudas D."/>
            <person name="Copeland A."/>
            <person name="Barry K.W."/>
            <person name="Cichocki N."/>
            <person name="Veneault-Fourrey C."/>
            <person name="LaButti K."/>
            <person name="Lindquist E.A."/>
            <person name="Lipzen A."/>
            <person name="Lundell T."/>
            <person name="Morin E."/>
            <person name="Murat C."/>
            <person name="Sun H."/>
            <person name="Tunlid A."/>
            <person name="Henrissat B."/>
            <person name="Grigoriev I.V."/>
            <person name="Hibbett D.S."/>
            <person name="Martin F."/>
            <person name="Nordberg H.P."/>
            <person name="Cantor M.N."/>
            <person name="Hua S.X."/>
        </authorList>
    </citation>
    <scope>NUCLEOTIDE SEQUENCE [LARGE SCALE GENOMIC DNA]</scope>
    <source>
        <strain evidence="1 2">F 1598</strain>
    </source>
</reference>
<dbReference type="InParanoid" id="A0A0C3FQT3"/>
<evidence type="ECO:0000313" key="2">
    <source>
        <dbReference type="Proteomes" id="UP000054166"/>
    </source>
</evidence>
<dbReference type="AlphaFoldDB" id="A0A0C3FQT3"/>
<gene>
    <name evidence="1" type="ORF">PILCRDRAFT_484387</name>
</gene>
<dbReference type="OrthoDB" id="3171351at2759"/>
<name>A0A0C3FQT3_PILCF</name>
<dbReference type="Proteomes" id="UP000054166">
    <property type="component" value="Unassembled WGS sequence"/>
</dbReference>
<organism evidence="1 2">
    <name type="scientific">Piloderma croceum (strain F 1598)</name>
    <dbReference type="NCBI Taxonomy" id="765440"/>
    <lineage>
        <taxon>Eukaryota</taxon>
        <taxon>Fungi</taxon>
        <taxon>Dikarya</taxon>
        <taxon>Basidiomycota</taxon>
        <taxon>Agaricomycotina</taxon>
        <taxon>Agaricomycetes</taxon>
        <taxon>Agaricomycetidae</taxon>
        <taxon>Atheliales</taxon>
        <taxon>Atheliaceae</taxon>
        <taxon>Piloderma</taxon>
    </lineage>
</organism>